<organism evidence="2 3">
    <name type="scientific">Engelhardtia mirabilis</name>
    <dbReference type="NCBI Taxonomy" id="2528011"/>
    <lineage>
        <taxon>Bacteria</taxon>
        <taxon>Pseudomonadati</taxon>
        <taxon>Planctomycetota</taxon>
        <taxon>Planctomycetia</taxon>
        <taxon>Planctomycetia incertae sedis</taxon>
        <taxon>Engelhardtia</taxon>
    </lineage>
</organism>
<dbReference type="Proteomes" id="UP000316921">
    <property type="component" value="Chromosome"/>
</dbReference>
<keyword evidence="3" id="KW-1185">Reference proteome</keyword>
<dbReference type="NCBIfam" id="NF041384">
    <property type="entry name" value="YHS_seleno_dom"/>
    <property type="match status" value="1"/>
</dbReference>
<evidence type="ECO:0008006" key="4">
    <source>
        <dbReference type="Google" id="ProtNLM"/>
    </source>
</evidence>
<dbReference type="AlphaFoldDB" id="A0A518BIM6"/>
<dbReference type="RefSeq" id="WP_145064618.1">
    <property type="nucleotide sequence ID" value="NZ_CP036287.1"/>
</dbReference>
<name>A0A518BIM6_9BACT</name>
<evidence type="ECO:0000256" key="1">
    <source>
        <dbReference type="SAM" id="SignalP"/>
    </source>
</evidence>
<dbReference type="KEGG" id="pbap:Pla133_18900"/>
<protein>
    <recommendedName>
        <fullName evidence="4">YHS domain protein</fullName>
    </recommendedName>
</protein>
<keyword evidence="1" id="KW-0732">Signal</keyword>
<proteinExistence type="predicted"/>
<evidence type="ECO:0000313" key="2">
    <source>
        <dbReference type="EMBL" id="QDU66814.1"/>
    </source>
</evidence>
<feature type="chain" id="PRO_5022138896" description="YHS domain protein" evidence="1">
    <location>
        <begin position="28"/>
        <end position="167"/>
    </location>
</feature>
<accession>A0A518BIM6</accession>
<feature type="signal peptide" evidence="1">
    <location>
        <begin position="1"/>
        <end position="27"/>
    </location>
</feature>
<dbReference type="EMBL" id="CP036287">
    <property type="protein sequence ID" value="QDU66814.1"/>
    <property type="molecule type" value="Genomic_DNA"/>
</dbReference>
<reference evidence="2 3" key="1">
    <citation type="submission" date="2019-02" db="EMBL/GenBank/DDBJ databases">
        <title>Deep-cultivation of Planctomycetes and their phenomic and genomic characterization uncovers novel biology.</title>
        <authorList>
            <person name="Wiegand S."/>
            <person name="Jogler M."/>
            <person name="Boedeker C."/>
            <person name="Pinto D."/>
            <person name="Vollmers J."/>
            <person name="Rivas-Marin E."/>
            <person name="Kohn T."/>
            <person name="Peeters S.H."/>
            <person name="Heuer A."/>
            <person name="Rast P."/>
            <person name="Oberbeckmann S."/>
            <person name="Bunk B."/>
            <person name="Jeske O."/>
            <person name="Meyerdierks A."/>
            <person name="Storesund J.E."/>
            <person name="Kallscheuer N."/>
            <person name="Luecker S."/>
            <person name="Lage O.M."/>
            <person name="Pohl T."/>
            <person name="Merkel B.J."/>
            <person name="Hornburger P."/>
            <person name="Mueller R.-W."/>
            <person name="Bruemmer F."/>
            <person name="Labrenz M."/>
            <person name="Spormann A.M."/>
            <person name="Op den Camp H."/>
            <person name="Overmann J."/>
            <person name="Amann R."/>
            <person name="Jetten M.S.M."/>
            <person name="Mascher T."/>
            <person name="Medema M.H."/>
            <person name="Devos D.P."/>
            <person name="Kaster A.-K."/>
            <person name="Ovreas L."/>
            <person name="Rohde M."/>
            <person name="Galperin M.Y."/>
            <person name="Jogler C."/>
        </authorList>
    </citation>
    <scope>NUCLEOTIDE SEQUENCE [LARGE SCALE GENOMIC DNA]</scope>
    <source>
        <strain evidence="2 3">Pla133</strain>
    </source>
</reference>
<sequence length="167" mass="18465" precursor="true">MHSTAPLTRVAAAGLALALTSCVGPSAGTLPPEAAHFNVGREHLALEGWDPVSYFPEGGGEPVEGSESIETTYRGLIWRFASEDHREQFVADPERFEPAYGGWCAWAMVDGEKVEVDPQSFLIEDGELLLFYDGFWGDTRQMWLDAGPDAHLRDRANREWASIRAID</sequence>
<evidence type="ECO:0000313" key="3">
    <source>
        <dbReference type="Proteomes" id="UP000316921"/>
    </source>
</evidence>
<gene>
    <name evidence="2" type="ORF">Pla133_18900</name>
</gene>